<comment type="caution">
    <text evidence="1">The sequence shown here is derived from an EMBL/GenBank/DDBJ whole genome shotgun (WGS) entry which is preliminary data.</text>
</comment>
<gene>
    <name evidence="1" type="ORF">N7383_11675</name>
</gene>
<accession>A0AAW6S6H1</accession>
<protein>
    <submittedName>
        <fullName evidence="1">Uncharacterized protein</fullName>
    </submittedName>
</protein>
<name>A0AAW6S6H1_ENTCL</name>
<dbReference type="AlphaFoldDB" id="A0AAW6S6H1"/>
<dbReference type="RefSeq" id="WP_039271888.1">
    <property type="nucleotide sequence ID" value="NZ_CP053568.1"/>
</dbReference>
<evidence type="ECO:0000313" key="2">
    <source>
        <dbReference type="Proteomes" id="UP001158360"/>
    </source>
</evidence>
<sequence length="88" mass="10270">MSIYFNEHGSAIGYQVDGRWTIKGDYLQVEHGANIPGGLYKIDDNKVKFPFDYKEVEGEIDTEKLTFTVNGQEYPMRKMKTYPWEVQL</sequence>
<evidence type="ECO:0000313" key="1">
    <source>
        <dbReference type="EMBL" id="MDH0196291.1"/>
    </source>
</evidence>
<reference evidence="1" key="1">
    <citation type="submission" date="2022-09" db="EMBL/GenBank/DDBJ databases">
        <title>Intensive care unit water sources are persistently colonized with multi-drug resistant bacteria and are the site of extensive horizontal gene transfer of antibiotic resistance genes.</title>
        <authorList>
            <person name="Diorio-Toth L."/>
        </authorList>
    </citation>
    <scope>NUCLEOTIDE SEQUENCE</scope>
    <source>
        <strain evidence="1">GD04139</strain>
    </source>
</reference>
<dbReference type="EMBL" id="JAODZM010000015">
    <property type="protein sequence ID" value="MDH0196291.1"/>
    <property type="molecule type" value="Genomic_DNA"/>
</dbReference>
<dbReference type="Proteomes" id="UP001158360">
    <property type="component" value="Unassembled WGS sequence"/>
</dbReference>
<proteinExistence type="predicted"/>
<organism evidence="1 2">
    <name type="scientific">Enterobacter cloacae</name>
    <dbReference type="NCBI Taxonomy" id="550"/>
    <lineage>
        <taxon>Bacteria</taxon>
        <taxon>Pseudomonadati</taxon>
        <taxon>Pseudomonadota</taxon>
        <taxon>Gammaproteobacteria</taxon>
        <taxon>Enterobacterales</taxon>
        <taxon>Enterobacteriaceae</taxon>
        <taxon>Enterobacter</taxon>
        <taxon>Enterobacter cloacae complex</taxon>
    </lineage>
</organism>